<organism evidence="2 3">
    <name type="scientific">Terracoccus luteus</name>
    <dbReference type="NCBI Taxonomy" id="53356"/>
    <lineage>
        <taxon>Bacteria</taxon>
        <taxon>Bacillati</taxon>
        <taxon>Actinomycetota</taxon>
        <taxon>Actinomycetes</taxon>
        <taxon>Micrococcales</taxon>
        <taxon>Intrasporangiaceae</taxon>
        <taxon>Terracoccus</taxon>
    </lineage>
</organism>
<dbReference type="SMART" id="SM00347">
    <property type="entry name" value="HTH_MARR"/>
    <property type="match status" value="1"/>
</dbReference>
<dbReference type="InterPro" id="IPR039422">
    <property type="entry name" value="MarR/SlyA-like"/>
</dbReference>
<dbReference type="GO" id="GO:0003700">
    <property type="term" value="F:DNA-binding transcription factor activity"/>
    <property type="evidence" value="ECO:0007669"/>
    <property type="project" value="InterPro"/>
</dbReference>
<dbReference type="InterPro" id="IPR036390">
    <property type="entry name" value="WH_DNA-bd_sf"/>
</dbReference>
<evidence type="ECO:0000259" key="1">
    <source>
        <dbReference type="PROSITE" id="PS50995"/>
    </source>
</evidence>
<dbReference type="PRINTS" id="PR00598">
    <property type="entry name" value="HTHMARR"/>
</dbReference>
<feature type="domain" description="HTH marR-type" evidence="1">
    <location>
        <begin position="29"/>
        <end position="163"/>
    </location>
</feature>
<reference evidence="2 3" key="1">
    <citation type="submission" date="2020-08" db="EMBL/GenBank/DDBJ databases">
        <title>Genomic Encyclopedia of Type Strains, Phase IV (KMG-V): Genome sequencing to study the core and pangenomes of soil and plant-associated prokaryotes.</title>
        <authorList>
            <person name="Whitman W."/>
        </authorList>
    </citation>
    <scope>NUCLEOTIDE SEQUENCE [LARGE SCALE GENOMIC DNA]</scope>
    <source>
        <strain evidence="2 3">B3ACCR2</strain>
    </source>
</reference>
<dbReference type="Proteomes" id="UP000590811">
    <property type="component" value="Unassembled WGS sequence"/>
</dbReference>
<dbReference type="PROSITE" id="PS50995">
    <property type="entry name" value="HTH_MARR_2"/>
    <property type="match status" value="1"/>
</dbReference>
<dbReference type="InterPro" id="IPR036388">
    <property type="entry name" value="WH-like_DNA-bd_sf"/>
</dbReference>
<dbReference type="GO" id="GO:0006950">
    <property type="term" value="P:response to stress"/>
    <property type="evidence" value="ECO:0007669"/>
    <property type="project" value="TreeGrafter"/>
</dbReference>
<name>A0A839Q0Z3_9MICO</name>
<proteinExistence type="predicted"/>
<comment type="caution">
    <text evidence="2">The sequence shown here is derived from an EMBL/GenBank/DDBJ whole genome shotgun (WGS) entry which is preliminary data.</text>
</comment>
<dbReference type="EMBL" id="JACHVT010000007">
    <property type="protein sequence ID" value="MBB2987926.1"/>
    <property type="molecule type" value="Genomic_DNA"/>
</dbReference>
<dbReference type="PANTHER" id="PTHR33164">
    <property type="entry name" value="TRANSCRIPTIONAL REGULATOR, MARR FAMILY"/>
    <property type="match status" value="1"/>
</dbReference>
<protein>
    <submittedName>
        <fullName evidence="2">DNA-binding MarR family transcriptional regulator</fullName>
    </submittedName>
</protein>
<evidence type="ECO:0000313" key="3">
    <source>
        <dbReference type="Proteomes" id="UP000590811"/>
    </source>
</evidence>
<dbReference type="RefSeq" id="WP_121034831.1">
    <property type="nucleotide sequence ID" value="NZ_JACHVT010000007.1"/>
</dbReference>
<accession>A0A839Q0Z3</accession>
<dbReference type="OrthoDB" id="3727168at2"/>
<evidence type="ECO:0000313" key="2">
    <source>
        <dbReference type="EMBL" id="MBB2987926.1"/>
    </source>
</evidence>
<keyword evidence="2" id="KW-0238">DNA-binding</keyword>
<dbReference type="AlphaFoldDB" id="A0A839Q0Z3"/>
<dbReference type="GO" id="GO:0003677">
    <property type="term" value="F:DNA binding"/>
    <property type="evidence" value="ECO:0007669"/>
    <property type="project" value="UniProtKB-KW"/>
</dbReference>
<dbReference type="Pfam" id="PF12802">
    <property type="entry name" value="MarR_2"/>
    <property type="match status" value="1"/>
</dbReference>
<sequence>MAAARRRSIRDQHAQDVATYVAAGGEESVQRVITGLYAVTRKLDQWYQRQFVDLSLSQGEWAVLSALARAPEGCLTPSHLADRSSVAPSSMTHRLDKMSARGLLERRPDEANRTRTLVSLTDDGWALFSTAIREANVVESETLAALSDAERHELARLLEAVITGLDDSEG</sequence>
<gene>
    <name evidence="2" type="ORF">FHW14_003115</name>
</gene>
<dbReference type="Gene3D" id="1.10.10.10">
    <property type="entry name" value="Winged helix-like DNA-binding domain superfamily/Winged helix DNA-binding domain"/>
    <property type="match status" value="1"/>
</dbReference>
<dbReference type="PANTHER" id="PTHR33164:SF104">
    <property type="entry name" value="TRANSCRIPTIONAL REGULATORY PROTEIN"/>
    <property type="match status" value="1"/>
</dbReference>
<dbReference type="SUPFAM" id="SSF46785">
    <property type="entry name" value="Winged helix' DNA-binding domain"/>
    <property type="match status" value="1"/>
</dbReference>
<dbReference type="InterPro" id="IPR000835">
    <property type="entry name" value="HTH_MarR-typ"/>
</dbReference>